<evidence type="ECO:0000256" key="1">
    <source>
        <dbReference type="SAM" id="SignalP"/>
    </source>
</evidence>
<evidence type="ECO:0000313" key="2">
    <source>
        <dbReference type="EMBL" id="KAE9001684.1"/>
    </source>
</evidence>
<dbReference type="EMBL" id="QXFU01001473">
    <property type="protein sequence ID" value="KAE9001684.1"/>
    <property type="molecule type" value="Genomic_DNA"/>
</dbReference>
<comment type="caution">
    <text evidence="3">The sequence shown here is derived from an EMBL/GenBank/DDBJ whole genome shotgun (WGS) entry which is preliminary data.</text>
</comment>
<organism evidence="3 5">
    <name type="scientific">Phytophthora rubi</name>
    <dbReference type="NCBI Taxonomy" id="129364"/>
    <lineage>
        <taxon>Eukaryota</taxon>
        <taxon>Sar</taxon>
        <taxon>Stramenopiles</taxon>
        <taxon>Oomycota</taxon>
        <taxon>Peronosporomycetes</taxon>
        <taxon>Peronosporales</taxon>
        <taxon>Peronosporaceae</taxon>
        <taxon>Phytophthora</taxon>
    </lineage>
</organism>
<accession>A0A6A3KIY4</accession>
<evidence type="ECO:0000313" key="3">
    <source>
        <dbReference type="EMBL" id="KAE9004875.1"/>
    </source>
</evidence>
<protein>
    <submittedName>
        <fullName evidence="3">Uncharacterized protein</fullName>
    </submittedName>
</protein>
<dbReference type="OrthoDB" id="10323278at2759"/>
<gene>
    <name evidence="3" type="ORF">PR001_g17598</name>
    <name evidence="2" type="ORF">PR002_g17844</name>
    <name evidence="4" type="ORF">PR003_g18475</name>
</gene>
<dbReference type="EMBL" id="QXFV01001480">
    <property type="protein sequence ID" value="KAE9004875.1"/>
    <property type="molecule type" value="Genomic_DNA"/>
</dbReference>
<feature type="chain" id="PRO_5036164771" evidence="1">
    <location>
        <begin position="28"/>
        <end position="51"/>
    </location>
</feature>
<reference evidence="5 7" key="1">
    <citation type="submission" date="2018-09" db="EMBL/GenBank/DDBJ databases">
        <title>Genomic investigation of the strawberry pathogen Phytophthora fragariae indicates pathogenicity is determined by transcriptional variation in three key races.</title>
        <authorList>
            <person name="Adams T.M."/>
            <person name="Armitage A.D."/>
            <person name="Sobczyk M.K."/>
            <person name="Bates H.J."/>
            <person name="Dunwell J.M."/>
            <person name="Nellist C.F."/>
            <person name="Harrison R.J."/>
        </authorList>
    </citation>
    <scope>NUCLEOTIDE SEQUENCE [LARGE SCALE GENOMIC DNA]</scope>
    <source>
        <strain evidence="3 5">SCRP249</strain>
        <strain evidence="2 7">SCRP324</strain>
        <strain evidence="4 6">SCRP333</strain>
    </source>
</reference>
<evidence type="ECO:0000313" key="6">
    <source>
        <dbReference type="Proteomes" id="UP000434957"/>
    </source>
</evidence>
<proteinExistence type="predicted"/>
<keyword evidence="1" id="KW-0732">Signal</keyword>
<dbReference type="Proteomes" id="UP000435112">
    <property type="component" value="Unassembled WGS sequence"/>
</dbReference>
<keyword evidence="6" id="KW-1185">Reference proteome</keyword>
<dbReference type="AlphaFoldDB" id="A0A6A3KIY4"/>
<evidence type="ECO:0000313" key="7">
    <source>
        <dbReference type="Proteomes" id="UP000435112"/>
    </source>
</evidence>
<name>A0A6A3KIY4_9STRA</name>
<sequence length="51" mass="5415">MSFSPCRSVQLLFQMLPASCVWTLVKAQSPTRLAVGGPLSRSLSMSPSSSS</sequence>
<feature type="signal peptide" evidence="1">
    <location>
        <begin position="1"/>
        <end position="27"/>
    </location>
</feature>
<dbReference type="Proteomes" id="UP000434957">
    <property type="component" value="Unassembled WGS sequence"/>
</dbReference>
<evidence type="ECO:0000313" key="4">
    <source>
        <dbReference type="EMBL" id="KAE9317436.1"/>
    </source>
</evidence>
<dbReference type="Proteomes" id="UP000429607">
    <property type="component" value="Unassembled WGS sequence"/>
</dbReference>
<evidence type="ECO:0000313" key="5">
    <source>
        <dbReference type="Proteomes" id="UP000429607"/>
    </source>
</evidence>
<dbReference type="EMBL" id="QXFT01001484">
    <property type="protein sequence ID" value="KAE9317436.1"/>
    <property type="molecule type" value="Genomic_DNA"/>
</dbReference>